<dbReference type="SUPFAM" id="SSF48452">
    <property type="entry name" value="TPR-like"/>
    <property type="match status" value="1"/>
</dbReference>
<keyword evidence="2" id="KW-0812">Transmembrane</keyword>
<dbReference type="RefSeq" id="WP_091541523.1">
    <property type="nucleotide sequence ID" value="NZ_FONY01000007.1"/>
</dbReference>
<proteinExistence type="predicted"/>
<dbReference type="AlphaFoldDB" id="A0A1I2DMT9"/>
<evidence type="ECO:0000313" key="3">
    <source>
        <dbReference type="EMBL" id="SFE81952.1"/>
    </source>
</evidence>
<keyword evidence="4" id="KW-1185">Reference proteome</keyword>
<keyword evidence="1" id="KW-0175">Coiled coil</keyword>
<dbReference type="EMBL" id="FONY01000007">
    <property type="protein sequence ID" value="SFE81952.1"/>
    <property type="molecule type" value="Genomic_DNA"/>
</dbReference>
<sequence length="448" mass="51632">MKESSNPLLEKYITRLLDLQQRSAEQLTQAEIQEIAKEIGLTEQDLAEATQTVKDAIQRSQTYQEAGRWKEAEKELQLAADLQPFDANIESLLASFYLEKWKKFHRSEDFQAMEIHIEKCLSLSPRHAIATQLLKDLDTEKRRKQRNRKIKIALAVVILPFLAVTTLFFLNEIGIFDPTPTGFEGRTYQIPVEFVPHAEAEGVNIAMNYCEIRHSEYTGSNSIDYTCLGKITSQKFEIQTLRLKAEFLNEKQQVVATDDYVWIVNANNAMNRYQDGFTIHPQDRLSLSLGEGFGMIYFKDNQPPTEIKKMRLLVDVIQRYMPPASYPVYPTIPLSWISVPPDYLTFEAKERQNRSIEEQDDATTIHLLNVEITHTGTAPCRELIVQLDWLDLEGKVISSKDIPLISLKHEPFMPNERLIFSEVNYCRSPTFNFPQAFASYQLRIKSAN</sequence>
<evidence type="ECO:0000256" key="2">
    <source>
        <dbReference type="SAM" id="Phobius"/>
    </source>
</evidence>
<organism evidence="3 4">
    <name type="scientific">Thermoflexibacter ruber</name>
    <dbReference type="NCBI Taxonomy" id="1003"/>
    <lineage>
        <taxon>Bacteria</taxon>
        <taxon>Pseudomonadati</taxon>
        <taxon>Bacteroidota</taxon>
        <taxon>Cytophagia</taxon>
        <taxon>Cytophagales</taxon>
        <taxon>Thermoflexibacteraceae</taxon>
        <taxon>Thermoflexibacter</taxon>
    </lineage>
</organism>
<gene>
    <name evidence="3" type="ORF">SAMN04488541_100793</name>
</gene>
<dbReference type="OrthoDB" id="426431at2"/>
<dbReference type="Proteomes" id="UP000199513">
    <property type="component" value="Unassembled WGS sequence"/>
</dbReference>
<dbReference type="InterPro" id="IPR011990">
    <property type="entry name" value="TPR-like_helical_dom_sf"/>
</dbReference>
<reference evidence="3 4" key="1">
    <citation type="submission" date="2016-10" db="EMBL/GenBank/DDBJ databases">
        <authorList>
            <person name="de Groot N.N."/>
        </authorList>
    </citation>
    <scope>NUCLEOTIDE SEQUENCE [LARGE SCALE GENOMIC DNA]</scope>
    <source>
        <strain>GEY</strain>
        <strain evidence="4">DSM 9560</strain>
    </source>
</reference>
<protein>
    <submittedName>
        <fullName evidence="3">Uncharacterized protein</fullName>
    </submittedName>
</protein>
<feature type="transmembrane region" description="Helical" evidence="2">
    <location>
        <begin position="152"/>
        <end position="170"/>
    </location>
</feature>
<keyword evidence="2" id="KW-0472">Membrane</keyword>
<evidence type="ECO:0000313" key="4">
    <source>
        <dbReference type="Proteomes" id="UP000199513"/>
    </source>
</evidence>
<dbReference type="Gene3D" id="1.25.40.10">
    <property type="entry name" value="Tetratricopeptide repeat domain"/>
    <property type="match status" value="1"/>
</dbReference>
<evidence type="ECO:0000256" key="1">
    <source>
        <dbReference type="SAM" id="Coils"/>
    </source>
</evidence>
<keyword evidence="2" id="KW-1133">Transmembrane helix</keyword>
<feature type="coiled-coil region" evidence="1">
    <location>
        <begin position="32"/>
        <end position="66"/>
    </location>
</feature>
<name>A0A1I2DMT9_9BACT</name>
<accession>A0A1I2DMT9</accession>